<accession>A0A2S6NB73</accession>
<dbReference type="PANTHER" id="PTHR33969:SF2">
    <property type="entry name" value="SEGREGATION AND CONDENSATION PROTEIN A"/>
    <property type="match status" value="1"/>
</dbReference>
<feature type="compositionally biased region" description="Low complexity" evidence="2">
    <location>
        <begin position="1"/>
        <end position="10"/>
    </location>
</feature>
<name>A0A2S6NB73_RHOGL</name>
<dbReference type="PANTHER" id="PTHR33969">
    <property type="entry name" value="SEGREGATION AND CONDENSATION PROTEIN A"/>
    <property type="match status" value="1"/>
</dbReference>
<dbReference type="RefSeq" id="WP_104519966.1">
    <property type="nucleotide sequence ID" value="NZ_NHRY01000182.1"/>
</dbReference>
<evidence type="ECO:0000256" key="2">
    <source>
        <dbReference type="SAM" id="MobiDB-lite"/>
    </source>
</evidence>
<sequence>MEPASDAAAAAPPPDPADAPPPLPMEPPGESLVLRLEGFEGPMDLLLDLARAQKVDLAKISILSLVDQYLAVIEGAKRVRLELAADWLVMAAWLTWLKSRLLVPSPTAEDLEDGLQAAEALAERLREMNVVRTLAAWLAARPVLGQDVFARGAPERHEEIDRSRIALETGAFVRAYLDAVRRGTKSTVYKPRPLTIWTVQDALRRLADLVGSLPDWTTLQEFLPDQLESPTERRAALASTLLASLELARGGVVRLRQEEAFGPILVRRGGGDGEQDG</sequence>
<dbReference type="Proteomes" id="UP000239724">
    <property type="component" value="Unassembled WGS sequence"/>
</dbReference>
<feature type="region of interest" description="Disordered" evidence="2">
    <location>
        <begin position="1"/>
        <end position="29"/>
    </location>
</feature>
<dbReference type="InterPro" id="IPR003768">
    <property type="entry name" value="ScpA"/>
</dbReference>
<evidence type="ECO:0000256" key="1">
    <source>
        <dbReference type="ARBA" id="ARBA00044777"/>
    </source>
</evidence>
<dbReference type="EMBL" id="NHRY01000182">
    <property type="protein sequence ID" value="PPQ31863.1"/>
    <property type="molecule type" value="Genomic_DNA"/>
</dbReference>
<dbReference type="OrthoDB" id="9793741at2"/>
<evidence type="ECO:0000313" key="4">
    <source>
        <dbReference type="Proteomes" id="UP000239724"/>
    </source>
</evidence>
<feature type="compositionally biased region" description="Pro residues" evidence="2">
    <location>
        <begin position="11"/>
        <end position="27"/>
    </location>
</feature>
<reference evidence="3 4" key="1">
    <citation type="journal article" date="2018" name="Arch. Microbiol.">
        <title>New insights into the metabolic potential of the phototrophic purple bacterium Rhodopila globiformis DSM 161(T) from its draft genome sequence and evidence for a vanadium-dependent nitrogenase.</title>
        <authorList>
            <person name="Imhoff J.F."/>
            <person name="Rahn T."/>
            <person name="Kunzel S."/>
            <person name="Neulinger S.C."/>
        </authorList>
    </citation>
    <scope>NUCLEOTIDE SEQUENCE [LARGE SCALE GENOMIC DNA]</scope>
    <source>
        <strain evidence="3 4">DSM 161</strain>
    </source>
</reference>
<keyword evidence="4" id="KW-1185">Reference proteome</keyword>
<gene>
    <name evidence="3" type="ORF">CCS01_16565</name>
</gene>
<dbReference type="Pfam" id="PF02616">
    <property type="entry name" value="SMC_ScpA"/>
    <property type="match status" value="1"/>
</dbReference>
<proteinExistence type="predicted"/>
<comment type="caution">
    <text evidence="3">The sequence shown here is derived from an EMBL/GenBank/DDBJ whole genome shotgun (WGS) entry which is preliminary data.</text>
</comment>
<organism evidence="3 4">
    <name type="scientific">Rhodopila globiformis</name>
    <name type="common">Rhodopseudomonas globiformis</name>
    <dbReference type="NCBI Taxonomy" id="1071"/>
    <lineage>
        <taxon>Bacteria</taxon>
        <taxon>Pseudomonadati</taxon>
        <taxon>Pseudomonadota</taxon>
        <taxon>Alphaproteobacteria</taxon>
        <taxon>Acetobacterales</taxon>
        <taxon>Acetobacteraceae</taxon>
        <taxon>Rhodopila</taxon>
    </lineage>
</organism>
<evidence type="ECO:0000313" key="3">
    <source>
        <dbReference type="EMBL" id="PPQ31863.1"/>
    </source>
</evidence>
<dbReference type="Gene3D" id="6.10.250.2410">
    <property type="match status" value="1"/>
</dbReference>
<dbReference type="AlphaFoldDB" id="A0A2S6NB73"/>
<protein>
    <recommendedName>
        <fullName evidence="1">Segregation and condensation protein A</fullName>
    </recommendedName>
</protein>